<evidence type="ECO:0000256" key="1">
    <source>
        <dbReference type="SAM" id="Phobius"/>
    </source>
</evidence>
<dbReference type="EMBL" id="MFUR01000011">
    <property type="protein sequence ID" value="OGI86767.1"/>
    <property type="molecule type" value="Genomic_DNA"/>
</dbReference>
<organism evidence="2 3">
    <name type="scientific">Candidatus Nomurabacteria bacterium RIFCSPLOWO2_01_FULL_36_16</name>
    <dbReference type="NCBI Taxonomy" id="1801767"/>
    <lineage>
        <taxon>Bacteria</taxon>
        <taxon>Candidatus Nomuraibacteriota</taxon>
    </lineage>
</organism>
<dbReference type="Proteomes" id="UP000177001">
    <property type="component" value="Unassembled WGS sequence"/>
</dbReference>
<keyword evidence="1" id="KW-1133">Transmembrane helix</keyword>
<dbReference type="AlphaFoldDB" id="A0A1F6WXZ5"/>
<protein>
    <submittedName>
        <fullName evidence="2">Uncharacterized protein</fullName>
    </submittedName>
</protein>
<keyword evidence="1" id="KW-0472">Membrane</keyword>
<reference evidence="2 3" key="1">
    <citation type="journal article" date="2016" name="Nat. Commun.">
        <title>Thousands of microbial genomes shed light on interconnected biogeochemical processes in an aquifer system.</title>
        <authorList>
            <person name="Anantharaman K."/>
            <person name="Brown C.T."/>
            <person name="Hug L.A."/>
            <person name="Sharon I."/>
            <person name="Castelle C.J."/>
            <person name="Probst A.J."/>
            <person name="Thomas B.C."/>
            <person name="Singh A."/>
            <person name="Wilkins M.J."/>
            <person name="Karaoz U."/>
            <person name="Brodie E.L."/>
            <person name="Williams K.H."/>
            <person name="Hubbard S.S."/>
            <person name="Banfield J.F."/>
        </authorList>
    </citation>
    <scope>NUCLEOTIDE SEQUENCE [LARGE SCALE GENOMIC DNA]</scope>
</reference>
<comment type="caution">
    <text evidence="2">The sequence shown here is derived from an EMBL/GenBank/DDBJ whole genome shotgun (WGS) entry which is preliminary data.</text>
</comment>
<keyword evidence="1" id="KW-0812">Transmembrane</keyword>
<evidence type="ECO:0000313" key="3">
    <source>
        <dbReference type="Proteomes" id="UP000177001"/>
    </source>
</evidence>
<feature type="transmembrane region" description="Helical" evidence="1">
    <location>
        <begin position="45"/>
        <end position="69"/>
    </location>
</feature>
<evidence type="ECO:0000313" key="2">
    <source>
        <dbReference type="EMBL" id="OGI86767.1"/>
    </source>
</evidence>
<name>A0A1F6WXZ5_9BACT</name>
<accession>A0A1F6WXZ5</accession>
<sequence length="84" mass="9317">MLATSLRGFLPSRPELATGGLEQNSVQAIFNILRQLGKCKCKKRVGFRAFGATAFLAGIWISICCGIFLRVYREVACMNYITII</sequence>
<proteinExistence type="predicted"/>
<gene>
    <name evidence="2" type="ORF">A3A91_02060</name>
</gene>